<reference evidence="2" key="1">
    <citation type="submission" date="2021-02" db="EMBL/GenBank/DDBJ databases">
        <authorList>
            <person name="Dougan E. K."/>
            <person name="Rhodes N."/>
            <person name="Thang M."/>
            <person name="Chan C."/>
        </authorList>
    </citation>
    <scope>NUCLEOTIDE SEQUENCE</scope>
</reference>
<feature type="compositionally biased region" description="Basic and acidic residues" evidence="1">
    <location>
        <begin position="50"/>
        <end position="80"/>
    </location>
</feature>
<gene>
    <name evidence="2" type="ORF">PGLA2088_LOCUS11136</name>
</gene>
<comment type="caution">
    <text evidence="2">The sequence shown here is derived from an EMBL/GenBank/DDBJ whole genome shotgun (WGS) entry which is preliminary data.</text>
</comment>
<evidence type="ECO:0000313" key="2">
    <source>
        <dbReference type="EMBL" id="CAE8654634.1"/>
    </source>
</evidence>
<accession>A0A813IT87</accession>
<protein>
    <submittedName>
        <fullName evidence="2">Uncharacterized protein</fullName>
    </submittedName>
</protein>
<evidence type="ECO:0000256" key="1">
    <source>
        <dbReference type="SAM" id="MobiDB-lite"/>
    </source>
</evidence>
<organism evidence="2 3">
    <name type="scientific">Polarella glacialis</name>
    <name type="common">Dinoflagellate</name>
    <dbReference type="NCBI Taxonomy" id="89957"/>
    <lineage>
        <taxon>Eukaryota</taxon>
        <taxon>Sar</taxon>
        <taxon>Alveolata</taxon>
        <taxon>Dinophyceae</taxon>
        <taxon>Suessiales</taxon>
        <taxon>Suessiaceae</taxon>
        <taxon>Polarella</taxon>
    </lineage>
</organism>
<name>A0A813IT87_POLGL</name>
<dbReference type="EMBL" id="CAJNNW010012746">
    <property type="protein sequence ID" value="CAE8654634.1"/>
    <property type="molecule type" value="Genomic_DNA"/>
</dbReference>
<evidence type="ECO:0000313" key="3">
    <source>
        <dbReference type="Proteomes" id="UP000626109"/>
    </source>
</evidence>
<sequence>MAPICSSFRIHVLPNMCSGGWPKTCRPVFWRLAQARPQIPQNNKVSKRLRAGESGRERERERERERQRERERERTRERQKPCTCQRIGTAWGGATSVHRQPL</sequence>
<proteinExistence type="predicted"/>
<dbReference type="AlphaFoldDB" id="A0A813IT87"/>
<feature type="region of interest" description="Disordered" evidence="1">
    <location>
        <begin position="36"/>
        <end position="82"/>
    </location>
</feature>
<dbReference type="Proteomes" id="UP000626109">
    <property type="component" value="Unassembled WGS sequence"/>
</dbReference>